<accession>A0A2N0WEZ2</accession>
<reference evidence="2 4" key="2">
    <citation type="submission" date="2017-12" db="EMBL/GenBank/DDBJ databases">
        <title>Draft Genome sequences of multiple microbial strains isolated from spacecraft associated surfaces.</title>
        <authorList>
            <person name="Seuylemezian A."/>
            <person name="Vaishampayan P."/>
            <person name="Venkateswaran K."/>
        </authorList>
    </citation>
    <scope>NUCLEOTIDE SEQUENCE [LARGE SCALE GENOMIC DNA]</scope>
    <source>
        <strain evidence="2 4">2P01AA</strain>
    </source>
</reference>
<sequence length="602" mass="65167">MVSDTEVTTWSGRTQESKNKDVVSLNDFSQFDTLTENLQSALNWCAENKSILLCDGTKLSVAGIVIPDGVVIRGWLYIDWNGQNLVGGEWIATLGSASIDRLTISSSSALINYKFLKTTNDNIKIDNLNLSQSVETLNGNNAFSIYNNNIFIKNFESENIQRPIVAYGDGFFKSGLKIDNIKIKNFVRGVGINYYENVKIGFAKIIGRHSSAKIYPGHNGLLLENVQSAEIDTLIIDGSGEHAVRLSNGSTDSTKNITIKSIYAYRTGGCAFKINSLKGYNVKNIRVDHIYGEDIGDINATSNQEIVRLSHVENISIGDIVSKKIANNSSGSQSLSLNDAKFVTVKNIFAEKNSTVPILFNTSQDGEAGEIKNIFIDNVVHTESCAALFNVSSSSVGIGNIFINNAILGATTTASMYFNSPDILITGMISIDKLKILNNSVTAIKNPPSNNFKYSLDTETFATKNCVGGNVGYTSTYGFKLGVFDPEKSNGVLHISNNVIESKNGNYGSGIQIARPSSERRGAAIVVKQTGEKENNIGLSFLSGSTVIASDKLLENMLLKHNGVLNLPQIKFFESNAAAIASGLSEGDIYSNIDGKLQIVIS</sequence>
<evidence type="ECO:0000313" key="2">
    <source>
        <dbReference type="EMBL" id="PKF33440.1"/>
    </source>
</evidence>
<evidence type="ECO:0000313" key="4">
    <source>
        <dbReference type="Proteomes" id="UP000233553"/>
    </source>
</evidence>
<dbReference type="InterPro" id="IPR011050">
    <property type="entry name" value="Pectin_lyase_fold/virulence"/>
</dbReference>
<organism evidence="2 4">
    <name type="scientific">Acinetobacter proteolyticus</name>
    <dbReference type="NCBI Taxonomy" id="1776741"/>
    <lineage>
        <taxon>Bacteria</taxon>
        <taxon>Pseudomonadati</taxon>
        <taxon>Pseudomonadota</taxon>
        <taxon>Gammaproteobacteria</taxon>
        <taxon>Moraxellales</taxon>
        <taxon>Moraxellaceae</taxon>
        <taxon>Acinetobacter</taxon>
    </lineage>
</organism>
<gene>
    <name evidence="2" type="ORF">CW311_11615</name>
    <name evidence="1" type="ORF">F993_01482</name>
</gene>
<evidence type="ECO:0000313" key="1">
    <source>
        <dbReference type="EMBL" id="ENU24166.1"/>
    </source>
</evidence>
<reference evidence="1 3" key="1">
    <citation type="submission" date="2013-02" db="EMBL/GenBank/DDBJ databases">
        <title>The Genome Sequence of Acinetobacter sp. NIPH 809.</title>
        <authorList>
            <consortium name="The Broad Institute Genome Sequencing Platform"/>
            <consortium name="The Broad Institute Genome Sequencing Center for Infectious Disease"/>
            <person name="Cerqueira G."/>
            <person name="Feldgarden M."/>
            <person name="Courvalin P."/>
            <person name="Perichon B."/>
            <person name="Grillot-Courvalin C."/>
            <person name="Clermont D."/>
            <person name="Rocha E."/>
            <person name="Yoon E.-J."/>
            <person name="Nemec A."/>
            <person name="Walker B."/>
            <person name="Young S.K."/>
            <person name="Zeng Q."/>
            <person name="Gargeya S."/>
            <person name="Fitzgerald M."/>
            <person name="Haas B."/>
            <person name="Abouelleil A."/>
            <person name="Alvarado L."/>
            <person name="Arachchi H.M."/>
            <person name="Berlin A.M."/>
            <person name="Chapman S.B."/>
            <person name="Dewar J."/>
            <person name="Goldberg J."/>
            <person name="Griggs A."/>
            <person name="Gujja S."/>
            <person name="Hansen M."/>
            <person name="Howarth C."/>
            <person name="Imamovic A."/>
            <person name="Larimer J."/>
            <person name="McCowan C."/>
            <person name="Murphy C."/>
            <person name="Neiman D."/>
            <person name="Pearson M."/>
            <person name="Priest M."/>
            <person name="Roberts A."/>
            <person name="Saif S."/>
            <person name="Shea T."/>
            <person name="Sisk P."/>
            <person name="Sykes S."/>
            <person name="Wortman J."/>
            <person name="Nusbaum C."/>
            <person name="Birren B."/>
        </authorList>
    </citation>
    <scope>NUCLEOTIDE SEQUENCE [LARGE SCALE GENOMIC DNA]</scope>
    <source>
        <strain evidence="1 3">NIPH 809</strain>
    </source>
</reference>
<dbReference type="EMBL" id="APOI01000014">
    <property type="protein sequence ID" value="ENU24166.1"/>
    <property type="molecule type" value="Genomic_DNA"/>
</dbReference>
<keyword evidence="3" id="KW-1185">Reference proteome</keyword>
<name>A0A2N0WEZ2_9GAMM</name>
<comment type="caution">
    <text evidence="2">The sequence shown here is derived from an EMBL/GenBank/DDBJ whole genome shotgun (WGS) entry which is preliminary data.</text>
</comment>
<proteinExistence type="predicted"/>
<dbReference type="AlphaFoldDB" id="A0A2N0WEZ2"/>
<dbReference type="Proteomes" id="UP000013034">
    <property type="component" value="Unassembled WGS sequence"/>
</dbReference>
<dbReference type="Proteomes" id="UP000233553">
    <property type="component" value="Unassembled WGS sequence"/>
</dbReference>
<dbReference type="EMBL" id="PISJ01000013">
    <property type="protein sequence ID" value="PKF33440.1"/>
    <property type="molecule type" value="Genomic_DNA"/>
</dbReference>
<evidence type="ECO:0000313" key="3">
    <source>
        <dbReference type="Proteomes" id="UP000013034"/>
    </source>
</evidence>
<dbReference type="SUPFAM" id="SSF51126">
    <property type="entry name" value="Pectin lyase-like"/>
    <property type="match status" value="1"/>
</dbReference>
<protein>
    <submittedName>
        <fullName evidence="2">Uncharacterized protein</fullName>
    </submittedName>
</protein>
<dbReference type="RefSeq" id="WP_004653612.1">
    <property type="nucleotide sequence ID" value="NZ_KB849179.1"/>
</dbReference>